<evidence type="ECO:0000256" key="2">
    <source>
        <dbReference type="ARBA" id="ARBA00022475"/>
    </source>
</evidence>
<name>A0ABU3BCH8_9GAMM</name>
<feature type="domain" description="MASE1" evidence="7">
    <location>
        <begin position="12"/>
        <end position="218"/>
    </location>
</feature>
<feature type="transmembrane region" description="Helical" evidence="6">
    <location>
        <begin position="194"/>
        <end position="218"/>
    </location>
</feature>
<evidence type="ECO:0000256" key="5">
    <source>
        <dbReference type="ARBA" id="ARBA00023136"/>
    </source>
</evidence>
<feature type="transmembrane region" description="Helical" evidence="6">
    <location>
        <begin position="122"/>
        <end position="148"/>
    </location>
</feature>
<evidence type="ECO:0000256" key="6">
    <source>
        <dbReference type="SAM" id="Phobius"/>
    </source>
</evidence>
<comment type="caution">
    <text evidence="8">The sequence shown here is derived from an EMBL/GenBank/DDBJ whole genome shotgun (WGS) entry which is preliminary data.</text>
</comment>
<dbReference type="EMBL" id="JAVRHY010000007">
    <property type="protein sequence ID" value="MDT0618691.1"/>
    <property type="molecule type" value="Genomic_DNA"/>
</dbReference>
<proteinExistence type="predicted"/>
<evidence type="ECO:0000256" key="3">
    <source>
        <dbReference type="ARBA" id="ARBA00022692"/>
    </source>
</evidence>
<dbReference type="Proteomes" id="UP001259982">
    <property type="component" value="Unassembled WGS sequence"/>
</dbReference>
<gene>
    <name evidence="8" type="ORF">RM531_09395</name>
</gene>
<keyword evidence="2" id="KW-1003">Cell membrane</keyword>
<evidence type="ECO:0000259" key="7">
    <source>
        <dbReference type="Pfam" id="PF05231"/>
    </source>
</evidence>
<sequence length="505" mass="54479">MHFRLNAFPLNLLLAAAYFGTGRVSILLAPDPSYATGIWPAAGLAFVAVLCGGFRYLPGVFLGASILNFMLLSDISHALSPGGTVVMAMVIGIGAAFQAAVGAGLVRHFVGYPTKLDRLEAILKFLILAGPVACAVSASIATAALYGGGIFALEPVAVHWLTWWLGDVTGVILFGLLGLSLVGRPRRVWRPRLLSVAVPMLLASLPVVVAQVTSSFLLSRQQHAEFDFAARTVQHELQHVVALHNRTLSSLAALFEGSERVRPGEFNRVAASRLQEAPAVDWLGRMPTAGGSLHESLRRASSQSVMASERKRLFDLARDDGVRAALRQRDPFRTSFNHAGEAFHMAGPHASDLLLSSGQAIENDDSWLIRTRDTPESMIMALVNLPRLAATIVPDGFEGPLDVRLSNDGTGEASRVIGHNGVTAQLPFHWTDEIELNGRAFRLDVRGLPGDYRQTWLIHALVTAGAGVVFCLLLTLLLLTQSSHRFRADESFQRAAGCRAVRRPG</sequence>
<organism evidence="8 9">
    <name type="scientific">Spectribacter acetivorans</name>
    <dbReference type="NCBI Taxonomy" id="3075603"/>
    <lineage>
        <taxon>Bacteria</taxon>
        <taxon>Pseudomonadati</taxon>
        <taxon>Pseudomonadota</taxon>
        <taxon>Gammaproteobacteria</taxon>
        <taxon>Salinisphaerales</taxon>
        <taxon>Salinisphaeraceae</taxon>
        <taxon>Spectribacter</taxon>
    </lineage>
</organism>
<keyword evidence="3 6" id="KW-0812">Transmembrane</keyword>
<feature type="transmembrane region" description="Helical" evidence="6">
    <location>
        <begin position="60"/>
        <end position="79"/>
    </location>
</feature>
<reference evidence="8 9" key="1">
    <citation type="submission" date="2023-09" db="EMBL/GenBank/DDBJ databases">
        <authorList>
            <person name="Rey-Velasco X."/>
        </authorList>
    </citation>
    <scope>NUCLEOTIDE SEQUENCE [LARGE SCALE GENOMIC DNA]</scope>
    <source>
        <strain evidence="8 9">P385</strain>
    </source>
</reference>
<dbReference type="RefSeq" id="WP_311658867.1">
    <property type="nucleotide sequence ID" value="NZ_JAVRHY010000007.1"/>
</dbReference>
<keyword evidence="9" id="KW-1185">Reference proteome</keyword>
<keyword evidence="5 6" id="KW-0472">Membrane</keyword>
<dbReference type="Pfam" id="PF05231">
    <property type="entry name" value="MASE1"/>
    <property type="match status" value="1"/>
</dbReference>
<comment type="subcellular location">
    <subcellularLocation>
        <location evidence="1">Cell membrane</location>
        <topology evidence="1">Multi-pass membrane protein</topology>
    </subcellularLocation>
</comment>
<evidence type="ECO:0000256" key="4">
    <source>
        <dbReference type="ARBA" id="ARBA00022989"/>
    </source>
</evidence>
<feature type="transmembrane region" description="Helical" evidence="6">
    <location>
        <begin position="85"/>
        <end position="110"/>
    </location>
</feature>
<feature type="transmembrane region" description="Helical" evidence="6">
    <location>
        <begin position="34"/>
        <end position="53"/>
    </location>
</feature>
<feature type="transmembrane region" description="Helical" evidence="6">
    <location>
        <begin position="160"/>
        <end position="182"/>
    </location>
</feature>
<evidence type="ECO:0000256" key="1">
    <source>
        <dbReference type="ARBA" id="ARBA00004651"/>
    </source>
</evidence>
<evidence type="ECO:0000313" key="8">
    <source>
        <dbReference type="EMBL" id="MDT0618691.1"/>
    </source>
</evidence>
<protein>
    <submittedName>
        <fullName evidence="8">MASE1 domain-containing protein</fullName>
    </submittedName>
</protein>
<accession>A0ABU3BCH8</accession>
<keyword evidence="4 6" id="KW-1133">Transmembrane helix</keyword>
<evidence type="ECO:0000313" key="9">
    <source>
        <dbReference type="Proteomes" id="UP001259982"/>
    </source>
</evidence>
<feature type="transmembrane region" description="Helical" evidence="6">
    <location>
        <begin position="7"/>
        <end position="28"/>
    </location>
</feature>
<feature type="transmembrane region" description="Helical" evidence="6">
    <location>
        <begin position="456"/>
        <end position="479"/>
    </location>
</feature>
<dbReference type="InterPro" id="IPR007895">
    <property type="entry name" value="MASE1"/>
</dbReference>